<evidence type="ECO:0000256" key="2">
    <source>
        <dbReference type="ARBA" id="ARBA00011738"/>
    </source>
</evidence>
<proteinExistence type="inferred from homology"/>
<dbReference type="Pfam" id="PF00591">
    <property type="entry name" value="Glycos_transf_3"/>
    <property type="match status" value="1"/>
</dbReference>
<evidence type="ECO:0000256" key="3">
    <source>
        <dbReference type="ARBA" id="ARBA00022676"/>
    </source>
</evidence>
<protein>
    <submittedName>
        <fullName evidence="6">Thymidine phosphorylase</fullName>
    </submittedName>
</protein>
<reference evidence="6 7" key="1">
    <citation type="journal article" date="2019" name="Extremophiles">
        <title>Biogeography of thermophiles and predominance of Thermus scotoductus in domestic water heaters.</title>
        <authorList>
            <person name="Wilpiszeski R.L."/>
            <person name="Zhang Z."/>
            <person name="House C.H."/>
        </authorList>
    </citation>
    <scope>NUCLEOTIDE SEQUENCE [LARGE SCALE GENOMIC DNA]</scope>
    <source>
        <strain evidence="6 7">17_S17</strain>
    </source>
</reference>
<dbReference type="InterPro" id="IPR035902">
    <property type="entry name" value="Nuc_phospho_transferase"/>
</dbReference>
<dbReference type="EMBL" id="PEMG01000304">
    <property type="protein sequence ID" value="RTI07203.1"/>
    <property type="molecule type" value="Genomic_DNA"/>
</dbReference>
<comment type="subunit">
    <text evidence="2">Homodimer.</text>
</comment>
<dbReference type="GO" id="GO:0004645">
    <property type="term" value="F:1,4-alpha-oligoglucan phosphorylase activity"/>
    <property type="evidence" value="ECO:0007669"/>
    <property type="project" value="InterPro"/>
</dbReference>
<comment type="caution">
    <text evidence="6">The sequence shown here is derived from an EMBL/GenBank/DDBJ whole genome shotgun (WGS) entry which is preliminary data.</text>
</comment>
<dbReference type="RefSeq" id="WP_126218649.1">
    <property type="nucleotide sequence ID" value="NZ_PEMG01000304.1"/>
</dbReference>
<keyword evidence="3" id="KW-0328">Glycosyltransferase</keyword>
<feature type="non-terminal residue" evidence="6">
    <location>
        <position position="243"/>
    </location>
</feature>
<evidence type="ECO:0000256" key="4">
    <source>
        <dbReference type="ARBA" id="ARBA00022679"/>
    </source>
</evidence>
<dbReference type="GO" id="GO:0005829">
    <property type="term" value="C:cytosol"/>
    <property type="evidence" value="ECO:0007669"/>
    <property type="project" value="TreeGrafter"/>
</dbReference>
<dbReference type="AlphaFoldDB" id="A0A430UN82"/>
<feature type="domain" description="Glycosyl transferase family 3" evidence="5">
    <location>
        <begin position="2"/>
        <end position="172"/>
    </location>
</feature>
<gene>
    <name evidence="6" type="ORF">CSW30_09185</name>
</gene>
<feature type="non-terminal residue" evidence="6">
    <location>
        <position position="1"/>
    </location>
</feature>
<accession>A0A430UN82</accession>
<dbReference type="GO" id="GO:0009032">
    <property type="term" value="F:thymidine phosphorylase activity"/>
    <property type="evidence" value="ECO:0007669"/>
    <property type="project" value="TreeGrafter"/>
</dbReference>
<evidence type="ECO:0000313" key="7">
    <source>
        <dbReference type="Proteomes" id="UP000287173"/>
    </source>
</evidence>
<dbReference type="GO" id="GO:0006206">
    <property type="term" value="P:pyrimidine nucleobase metabolic process"/>
    <property type="evidence" value="ECO:0007669"/>
    <property type="project" value="InterPro"/>
</dbReference>
<dbReference type="PANTHER" id="PTHR10515">
    <property type="entry name" value="THYMIDINE PHOSPHORYLASE"/>
    <property type="match status" value="1"/>
</dbReference>
<keyword evidence="4" id="KW-0808">Transferase</keyword>
<dbReference type="Proteomes" id="UP000287173">
    <property type="component" value="Unassembled WGS sequence"/>
</dbReference>
<dbReference type="PANTHER" id="PTHR10515:SF0">
    <property type="entry name" value="THYMIDINE PHOSPHORYLASE"/>
    <property type="match status" value="1"/>
</dbReference>
<evidence type="ECO:0000256" key="1">
    <source>
        <dbReference type="ARBA" id="ARBA00006915"/>
    </source>
</evidence>
<name>A0A430UN82_THESC</name>
<comment type="similarity">
    <text evidence="1">Belongs to the thymidine/pyrimidine-nucleoside phosphorylase family.</text>
</comment>
<sequence>GLANTGGTIDKLESVPGWRGEMTEGEFLERAERIGLVIAAQSPDLAPLDGKLYALRDVTATVESIPLIASSIMSKKLAAGARSIVLDVKVGKGAFMKTLEEARLLAKTMVGIGQGAGRRVRALLTSMEAPLGRAVGNAIEVREAIETLKGKGPEDLLEVALRLAEESLRLEGLDPSLARRAWESGKALERFQAFLEAQGGNPRVVEDFSLLPLGEELPLASEKEGVVQEVDAYRVGLAVLALG</sequence>
<organism evidence="6 7">
    <name type="scientific">Thermus scotoductus</name>
    <dbReference type="NCBI Taxonomy" id="37636"/>
    <lineage>
        <taxon>Bacteria</taxon>
        <taxon>Thermotogati</taxon>
        <taxon>Deinococcota</taxon>
        <taxon>Deinococci</taxon>
        <taxon>Thermales</taxon>
        <taxon>Thermaceae</taxon>
        <taxon>Thermus</taxon>
    </lineage>
</organism>
<dbReference type="NCBIfam" id="NF004490">
    <property type="entry name" value="PRK05820.1"/>
    <property type="match status" value="1"/>
</dbReference>
<dbReference type="SUPFAM" id="SSF52418">
    <property type="entry name" value="Nucleoside phosphorylase/phosphoribosyltransferase catalytic domain"/>
    <property type="match status" value="1"/>
</dbReference>
<dbReference type="Gene3D" id="3.40.1030.10">
    <property type="entry name" value="Nucleoside phosphorylase/phosphoribosyltransferase catalytic domain"/>
    <property type="match status" value="1"/>
</dbReference>
<evidence type="ECO:0000259" key="5">
    <source>
        <dbReference type="Pfam" id="PF00591"/>
    </source>
</evidence>
<evidence type="ECO:0000313" key="6">
    <source>
        <dbReference type="EMBL" id="RTI07203.1"/>
    </source>
</evidence>
<dbReference type="FunFam" id="3.40.1030.10:FF:000003">
    <property type="entry name" value="Pyrimidine-nucleoside phosphorylase"/>
    <property type="match status" value="1"/>
</dbReference>
<dbReference type="InterPro" id="IPR000312">
    <property type="entry name" value="Glycosyl_Trfase_fam3"/>
</dbReference>
<dbReference type="InterPro" id="IPR000053">
    <property type="entry name" value="Thymidine/pyrmidine_PPase"/>
</dbReference>